<feature type="region of interest" description="Disordered" evidence="1">
    <location>
        <begin position="128"/>
        <end position="198"/>
    </location>
</feature>
<dbReference type="EMBL" id="KK118404">
    <property type="protein sequence ID" value="KFM72893.1"/>
    <property type="molecule type" value="Genomic_DNA"/>
</dbReference>
<dbReference type="STRING" id="407821.A0A087U6A4"/>
<dbReference type="FunFam" id="1.10.10.60:FF:000032">
    <property type="entry name" value="Zinc finger and SCAN domain-containing 20"/>
    <property type="match status" value="1"/>
</dbReference>
<proteinExistence type="predicted"/>
<dbReference type="OrthoDB" id="691673at2759"/>
<name>A0A087U6A4_STEMI</name>
<dbReference type="OMA" id="WSHEETR"/>
<dbReference type="PANTHER" id="PTHR47595:SF1">
    <property type="entry name" value="MYB_SANT-LIKE DNA-BINDING DOMAIN-CONTAINING PROTEIN"/>
    <property type="match status" value="1"/>
</dbReference>
<protein>
    <recommendedName>
        <fullName evidence="2">Myb/SANT-like DNA-binding domain-containing protein</fullName>
    </recommendedName>
</protein>
<dbReference type="Proteomes" id="UP000054359">
    <property type="component" value="Unassembled WGS sequence"/>
</dbReference>
<feature type="domain" description="Myb/SANT-like DNA-binding" evidence="2">
    <location>
        <begin position="8"/>
        <end position="96"/>
    </location>
</feature>
<organism evidence="3 4">
    <name type="scientific">Stegodyphus mimosarum</name>
    <name type="common">African social velvet spider</name>
    <dbReference type="NCBI Taxonomy" id="407821"/>
    <lineage>
        <taxon>Eukaryota</taxon>
        <taxon>Metazoa</taxon>
        <taxon>Ecdysozoa</taxon>
        <taxon>Arthropoda</taxon>
        <taxon>Chelicerata</taxon>
        <taxon>Arachnida</taxon>
        <taxon>Araneae</taxon>
        <taxon>Araneomorphae</taxon>
        <taxon>Entelegynae</taxon>
        <taxon>Eresoidea</taxon>
        <taxon>Eresidae</taxon>
        <taxon>Stegodyphus</taxon>
    </lineage>
</organism>
<dbReference type="Pfam" id="PF13837">
    <property type="entry name" value="Myb_DNA-bind_4"/>
    <property type="match status" value="1"/>
</dbReference>
<evidence type="ECO:0000259" key="2">
    <source>
        <dbReference type="Pfam" id="PF13837"/>
    </source>
</evidence>
<sequence length="198" mass="22505">MSVDRGFTWMDDETVALIDIFSKEDVQQELNGSKRNIGVYERIARELSDVGFRRTAYQCREKIKRLRKEYQLAKYCFEHNIAPKKPMKHFELVDKIFNQDSSAQSSSVDVNLLSSDQEDELHFSFNHDQESDASNSCTGNDSAIPQTILPGPSCSPLLERENSPVRLKLKPPLTPSSAHNDSNDTLLNGEQNYDCSDK</sequence>
<feature type="compositionally biased region" description="Polar residues" evidence="1">
    <location>
        <begin position="132"/>
        <end position="145"/>
    </location>
</feature>
<feature type="non-terminal residue" evidence="3">
    <location>
        <position position="198"/>
    </location>
</feature>
<dbReference type="InterPro" id="IPR044822">
    <property type="entry name" value="Myb_DNA-bind_4"/>
</dbReference>
<dbReference type="AlphaFoldDB" id="A0A087U6A4"/>
<dbReference type="Gene3D" id="1.10.10.60">
    <property type="entry name" value="Homeodomain-like"/>
    <property type="match status" value="1"/>
</dbReference>
<evidence type="ECO:0000313" key="4">
    <source>
        <dbReference type="Proteomes" id="UP000054359"/>
    </source>
</evidence>
<feature type="compositionally biased region" description="Polar residues" evidence="1">
    <location>
        <begin position="175"/>
        <end position="198"/>
    </location>
</feature>
<gene>
    <name evidence="3" type="ORF">X975_06424</name>
</gene>
<dbReference type="PANTHER" id="PTHR47595">
    <property type="entry name" value="HEAT SHOCK 70 KDA PROTEIN 14"/>
    <property type="match status" value="1"/>
</dbReference>
<evidence type="ECO:0000313" key="3">
    <source>
        <dbReference type="EMBL" id="KFM72893.1"/>
    </source>
</evidence>
<evidence type="ECO:0000256" key="1">
    <source>
        <dbReference type="SAM" id="MobiDB-lite"/>
    </source>
</evidence>
<keyword evidence="4" id="KW-1185">Reference proteome</keyword>
<accession>A0A087U6A4</accession>
<reference evidence="3 4" key="1">
    <citation type="submission" date="2013-11" db="EMBL/GenBank/DDBJ databases">
        <title>Genome sequencing of Stegodyphus mimosarum.</title>
        <authorList>
            <person name="Bechsgaard J."/>
        </authorList>
    </citation>
    <scope>NUCLEOTIDE SEQUENCE [LARGE SCALE GENOMIC DNA]</scope>
</reference>